<proteinExistence type="predicted"/>
<reference evidence="1 2" key="1">
    <citation type="submission" date="2023-10" db="EMBL/GenBank/DDBJ databases">
        <title>Draft Genome Sequence of Candida saopaulonensis from a very Premature Infant with Sepsis.</title>
        <authorList>
            <person name="Ning Y."/>
            <person name="Dai R."/>
            <person name="Xiao M."/>
            <person name="Xu Y."/>
            <person name="Yan Q."/>
            <person name="Zhang L."/>
        </authorList>
    </citation>
    <scope>NUCLEOTIDE SEQUENCE [LARGE SCALE GENOMIC DNA]</scope>
    <source>
        <strain evidence="1 2">19XY460</strain>
    </source>
</reference>
<dbReference type="InterPro" id="IPR052058">
    <property type="entry name" value="Alcohol_O-acetyltransferase"/>
</dbReference>
<dbReference type="GeneID" id="88173156"/>
<protein>
    <recommendedName>
        <fullName evidence="3">Alcohol acetyltransferase</fullName>
    </recommendedName>
</protein>
<dbReference type="PANTHER" id="PTHR28037">
    <property type="entry name" value="ALCOHOL O-ACETYLTRANSFERASE 1-RELATED"/>
    <property type="match status" value="1"/>
</dbReference>
<dbReference type="GO" id="GO:0008080">
    <property type="term" value="F:N-acetyltransferase activity"/>
    <property type="evidence" value="ECO:0007669"/>
    <property type="project" value="TreeGrafter"/>
</dbReference>
<evidence type="ECO:0008006" key="3">
    <source>
        <dbReference type="Google" id="ProtNLM"/>
    </source>
</evidence>
<dbReference type="Proteomes" id="UP001338582">
    <property type="component" value="Chromosome 2"/>
</dbReference>
<accession>A0AAX4H8D2</accession>
<dbReference type="EMBL" id="CP138895">
    <property type="protein sequence ID" value="WPK24800.1"/>
    <property type="molecule type" value="Genomic_DNA"/>
</dbReference>
<dbReference type="KEGG" id="asau:88173156"/>
<name>A0AAX4H8D2_9ASCO</name>
<evidence type="ECO:0000313" key="1">
    <source>
        <dbReference type="EMBL" id="WPK24800.1"/>
    </source>
</evidence>
<dbReference type="PANTHER" id="PTHR28037:SF1">
    <property type="entry name" value="ALCOHOL O-ACETYLTRANSFERASE 1-RELATED"/>
    <property type="match status" value="1"/>
</dbReference>
<dbReference type="Pfam" id="PF07247">
    <property type="entry name" value="AATase"/>
    <property type="match status" value="1"/>
</dbReference>
<keyword evidence="2" id="KW-1185">Reference proteome</keyword>
<dbReference type="InterPro" id="IPR010828">
    <property type="entry name" value="Atf2/Sli1-like"/>
</dbReference>
<dbReference type="RefSeq" id="XP_062877183.1">
    <property type="nucleotide sequence ID" value="XM_063021113.1"/>
</dbReference>
<organism evidence="1 2">
    <name type="scientific">Australozyma saopauloensis</name>
    <dbReference type="NCBI Taxonomy" id="291208"/>
    <lineage>
        <taxon>Eukaryota</taxon>
        <taxon>Fungi</taxon>
        <taxon>Dikarya</taxon>
        <taxon>Ascomycota</taxon>
        <taxon>Saccharomycotina</taxon>
        <taxon>Pichiomycetes</taxon>
        <taxon>Metschnikowiaceae</taxon>
        <taxon>Australozyma</taxon>
    </lineage>
</organism>
<sequence>MTNDIVISRPLCPEENFFRCRTAVDWYRNFGSVAAYSKDLSDPQLLFRALRKTILDYHILICNVFHNREAGFTEMRPIKHASFGDLVEFAEELFSTEGKKVPEWLLSKICRTLYFSLYVEKPLFKLIVYGTHDLAFTVEHTLADGVVALSFHEIFLDNLAYCADSQNLDSYVAKYGPIPDVIDENTTVFDLETDLQYIKHSLPPPVDMFMEDPSLDYSDGDEKHFSKVAPPSHPEKWPGRFPTSLEFTTAFKLINIAPTDLKVILQKCKEHGVLLTSYIACNQALVLQPIYGSQHHTLCVVAMTLRRFILPEKLDVEYRNVLEPSYKLLGNYAHMGVPQFFTPLTEFTWERVKEFQRNLSLSVVNNKLLNMRKPIYDSLEDFSDNSHLFEKALSKNKADSLKLSNIGAGRFTNHENGWTVNDIVFAQDLAPNASEFVLNMVSSQNGGLNIVLSYFDHSFEDSDHQNFDEYPILLKEALLKNAS</sequence>
<evidence type="ECO:0000313" key="2">
    <source>
        <dbReference type="Proteomes" id="UP001338582"/>
    </source>
</evidence>
<dbReference type="AlphaFoldDB" id="A0AAX4H8D2"/>
<gene>
    <name evidence="1" type="ORF">PUMCH_002091</name>
</gene>